<proteinExistence type="predicted"/>
<dbReference type="AlphaFoldDB" id="A0A3A1R587"/>
<dbReference type="EMBL" id="QXIR01000002">
    <property type="protein sequence ID" value="RIW38319.1"/>
    <property type="molecule type" value="Genomic_DNA"/>
</dbReference>
<organism evidence="1 2">
    <name type="scientific">Bacillus salacetis</name>
    <dbReference type="NCBI Taxonomy" id="2315464"/>
    <lineage>
        <taxon>Bacteria</taxon>
        <taxon>Bacillati</taxon>
        <taxon>Bacillota</taxon>
        <taxon>Bacilli</taxon>
        <taxon>Bacillales</taxon>
        <taxon>Bacillaceae</taxon>
        <taxon>Bacillus</taxon>
    </lineage>
</organism>
<evidence type="ECO:0000313" key="1">
    <source>
        <dbReference type="EMBL" id="RIW38319.1"/>
    </source>
</evidence>
<protein>
    <submittedName>
        <fullName evidence="1">Uncharacterized protein</fullName>
    </submittedName>
</protein>
<dbReference type="OrthoDB" id="2139078at2"/>
<dbReference type="RefSeq" id="WP_119545217.1">
    <property type="nucleotide sequence ID" value="NZ_QXIR01000002.1"/>
</dbReference>
<evidence type="ECO:0000313" key="2">
    <source>
        <dbReference type="Proteomes" id="UP000265801"/>
    </source>
</evidence>
<gene>
    <name evidence="1" type="ORF">D3H55_01900</name>
</gene>
<keyword evidence="2" id="KW-1185">Reference proteome</keyword>
<reference evidence="1 2" key="1">
    <citation type="submission" date="2018-09" db="EMBL/GenBank/DDBJ databases">
        <title>Bacillus saliacetes sp. nov., isolated from Thai shrimp paste (Ka-pi).</title>
        <authorList>
            <person name="Daroonpunt R."/>
            <person name="Tanasupawat S."/>
            <person name="Yiamsombut S."/>
        </authorList>
    </citation>
    <scope>NUCLEOTIDE SEQUENCE [LARGE SCALE GENOMIC DNA]</scope>
    <source>
        <strain evidence="1 2">SKP7-4</strain>
    </source>
</reference>
<comment type="caution">
    <text evidence="1">The sequence shown here is derived from an EMBL/GenBank/DDBJ whole genome shotgun (WGS) entry which is preliminary data.</text>
</comment>
<accession>A0A3A1R587</accession>
<sequence>MQKIKDYIVTDEVLQKWKEKFVPSYDLLFFESCPDFLDCRVLSSDTFPFFSLDEKTSFTTWGVRKEAGYYSRFSNDAYETLTDEQKKEIIKEQWRLERGLLFSEEELLSLVGNEGEIQVLKPSSYYDEAKKTTVYMLQRFLWDSLSNESQTTLLLNYASLWTGEQAVLACMEEGLRRELLREYSFLARYFDTYSHSNGPNCLAAAAAGFTRDCTLLDEWMHPDRFFVLLEQNGYHQIESGSQGGRDVLVWKDSKGQASHAAFLLNDQYCFNKHGQTMFNPWQVLPVQDVIESWSQDMFELHLFRKF</sequence>
<name>A0A3A1R587_9BACI</name>
<dbReference type="Proteomes" id="UP000265801">
    <property type="component" value="Unassembled WGS sequence"/>
</dbReference>